<dbReference type="EMBL" id="CP097508">
    <property type="protein sequence ID" value="URE09412.1"/>
    <property type="molecule type" value="Genomic_DNA"/>
</dbReference>
<gene>
    <name evidence="1" type="ORF">MUK42_24159</name>
</gene>
<sequence>MEQVFWLGVRLSCFDLIRRIDEEWISSGMMMVASSTPLS</sequence>
<accession>A0A9E7K9L6</accession>
<name>A0A9E7K9L6_9LILI</name>
<proteinExistence type="predicted"/>
<organism evidence="1 2">
    <name type="scientific">Musa troglodytarum</name>
    <name type="common">fe'i banana</name>
    <dbReference type="NCBI Taxonomy" id="320322"/>
    <lineage>
        <taxon>Eukaryota</taxon>
        <taxon>Viridiplantae</taxon>
        <taxon>Streptophyta</taxon>
        <taxon>Embryophyta</taxon>
        <taxon>Tracheophyta</taxon>
        <taxon>Spermatophyta</taxon>
        <taxon>Magnoliopsida</taxon>
        <taxon>Liliopsida</taxon>
        <taxon>Zingiberales</taxon>
        <taxon>Musaceae</taxon>
        <taxon>Musa</taxon>
    </lineage>
</organism>
<dbReference type="Proteomes" id="UP001055439">
    <property type="component" value="Chromosome 6"/>
</dbReference>
<evidence type="ECO:0000313" key="2">
    <source>
        <dbReference type="Proteomes" id="UP001055439"/>
    </source>
</evidence>
<protein>
    <submittedName>
        <fullName evidence="1">Uncharacterized protein</fullName>
    </submittedName>
</protein>
<dbReference type="AlphaFoldDB" id="A0A9E7K9L6"/>
<evidence type="ECO:0000313" key="1">
    <source>
        <dbReference type="EMBL" id="URE09412.1"/>
    </source>
</evidence>
<reference evidence="1" key="1">
    <citation type="submission" date="2022-05" db="EMBL/GenBank/DDBJ databases">
        <title>The Musa troglodytarum L. genome provides insights into the mechanism of non-climacteric behaviour and enrichment of carotenoids.</title>
        <authorList>
            <person name="Wang J."/>
        </authorList>
    </citation>
    <scope>NUCLEOTIDE SEQUENCE</scope>
    <source>
        <tissue evidence="1">Leaf</tissue>
    </source>
</reference>
<keyword evidence="2" id="KW-1185">Reference proteome</keyword>